<evidence type="ECO:0000256" key="1">
    <source>
        <dbReference type="SAM" id="MobiDB-lite"/>
    </source>
</evidence>
<feature type="compositionally biased region" description="Basic and acidic residues" evidence="1">
    <location>
        <begin position="10"/>
        <end position="26"/>
    </location>
</feature>
<sequence>MNGTPNTMVLDDKMEARRAGEPRNPFETRYNTDFYPVRREFS</sequence>
<reference evidence="3" key="1">
    <citation type="submission" date="2014-06" db="EMBL/GenBank/DDBJ databases">
        <authorList>
            <person name="Berkman P.J."/>
        </authorList>
    </citation>
    <scope>NUCLEOTIDE SEQUENCE [LARGE SCALE GENOMIC DNA]</scope>
</reference>
<evidence type="ECO:0000313" key="2">
    <source>
        <dbReference type="EMBL" id="CDS01691.1"/>
    </source>
</evidence>
<dbReference type="EMBL" id="CCFA01004335">
    <property type="protein sequence ID" value="CDS01691.1"/>
    <property type="molecule type" value="Genomic_DNA"/>
</dbReference>
<evidence type="ECO:0000313" key="3">
    <source>
        <dbReference type="Proteomes" id="UP000242770"/>
    </source>
</evidence>
<dbReference type="AlphaFoldDB" id="A0A0F7RXG3"/>
<feature type="region of interest" description="Disordered" evidence="1">
    <location>
        <begin position="1"/>
        <end position="28"/>
    </location>
</feature>
<gene>
    <name evidence="2" type="primary">SSCI72150.1</name>
</gene>
<protein>
    <submittedName>
        <fullName evidence="2">Uncharacterized protein</fullName>
    </submittedName>
</protein>
<proteinExistence type="predicted"/>
<accession>A0A0F7RXG3</accession>
<keyword evidence="3" id="KW-1185">Reference proteome</keyword>
<name>A0A0F7RXG3_9BASI</name>
<dbReference type="Proteomes" id="UP000242770">
    <property type="component" value="Unassembled WGS sequence"/>
</dbReference>
<organism evidence="2 3">
    <name type="scientific">Sporisorium scitamineum</name>
    <dbReference type="NCBI Taxonomy" id="49012"/>
    <lineage>
        <taxon>Eukaryota</taxon>
        <taxon>Fungi</taxon>
        <taxon>Dikarya</taxon>
        <taxon>Basidiomycota</taxon>
        <taxon>Ustilaginomycotina</taxon>
        <taxon>Ustilaginomycetes</taxon>
        <taxon>Ustilaginales</taxon>
        <taxon>Ustilaginaceae</taxon>
        <taxon>Sporisorium</taxon>
    </lineage>
</organism>